<feature type="non-terminal residue" evidence="1">
    <location>
        <position position="1"/>
    </location>
</feature>
<protein>
    <submittedName>
        <fullName evidence="1">Uncharacterized protein</fullName>
    </submittedName>
</protein>
<dbReference type="Proteomes" id="UP000076722">
    <property type="component" value="Unassembled WGS sequence"/>
</dbReference>
<organism evidence="1 2">
    <name type="scientific">Sistotremastrum niveocremeum HHB9708</name>
    <dbReference type="NCBI Taxonomy" id="1314777"/>
    <lineage>
        <taxon>Eukaryota</taxon>
        <taxon>Fungi</taxon>
        <taxon>Dikarya</taxon>
        <taxon>Basidiomycota</taxon>
        <taxon>Agaricomycotina</taxon>
        <taxon>Agaricomycetes</taxon>
        <taxon>Sistotremastrales</taxon>
        <taxon>Sistotremastraceae</taxon>
        <taxon>Sertulicium</taxon>
        <taxon>Sertulicium niveocremeum</taxon>
    </lineage>
</organism>
<dbReference type="EMBL" id="KV419414">
    <property type="protein sequence ID" value="KZS91578.1"/>
    <property type="molecule type" value="Genomic_DNA"/>
</dbReference>
<proteinExistence type="predicted"/>
<evidence type="ECO:0000313" key="2">
    <source>
        <dbReference type="Proteomes" id="UP000076722"/>
    </source>
</evidence>
<gene>
    <name evidence="1" type="ORF">SISNIDRAFT_456504</name>
</gene>
<dbReference type="AlphaFoldDB" id="A0A164SKJ9"/>
<sequence length="103" mass="11419">VTHGMNQEPCPNRSPMSHFLVGANHLRFKREILASYPPVELVDNPSCQIPSRFPLHRSPPAQLTSSTTLLLHDPPIIVFFALPSTVARRSIAPSKFNIPTTPL</sequence>
<accession>A0A164SKJ9</accession>
<name>A0A164SKJ9_9AGAM</name>
<evidence type="ECO:0000313" key="1">
    <source>
        <dbReference type="EMBL" id="KZS91578.1"/>
    </source>
</evidence>
<keyword evidence="2" id="KW-1185">Reference proteome</keyword>
<reference evidence="1 2" key="1">
    <citation type="journal article" date="2016" name="Mol. Biol. Evol.">
        <title>Comparative Genomics of Early-Diverging Mushroom-Forming Fungi Provides Insights into the Origins of Lignocellulose Decay Capabilities.</title>
        <authorList>
            <person name="Nagy L.G."/>
            <person name="Riley R."/>
            <person name="Tritt A."/>
            <person name="Adam C."/>
            <person name="Daum C."/>
            <person name="Floudas D."/>
            <person name="Sun H."/>
            <person name="Yadav J.S."/>
            <person name="Pangilinan J."/>
            <person name="Larsson K.H."/>
            <person name="Matsuura K."/>
            <person name="Barry K."/>
            <person name="Labutti K."/>
            <person name="Kuo R."/>
            <person name="Ohm R.A."/>
            <person name="Bhattacharya S.S."/>
            <person name="Shirouzu T."/>
            <person name="Yoshinaga Y."/>
            <person name="Martin F.M."/>
            <person name="Grigoriev I.V."/>
            <person name="Hibbett D.S."/>
        </authorList>
    </citation>
    <scope>NUCLEOTIDE SEQUENCE [LARGE SCALE GENOMIC DNA]</scope>
    <source>
        <strain evidence="1 2">HHB9708</strain>
    </source>
</reference>